<gene>
    <name evidence="2" type="ORF">S03H2_38955</name>
</gene>
<accession>X1FR86</accession>
<evidence type="ECO:0000313" key="2">
    <source>
        <dbReference type="EMBL" id="GAH47467.1"/>
    </source>
</evidence>
<organism evidence="2">
    <name type="scientific">marine sediment metagenome</name>
    <dbReference type="NCBI Taxonomy" id="412755"/>
    <lineage>
        <taxon>unclassified sequences</taxon>
        <taxon>metagenomes</taxon>
        <taxon>ecological metagenomes</taxon>
    </lineage>
</organism>
<comment type="caution">
    <text evidence="2">The sequence shown here is derived from an EMBL/GenBank/DDBJ whole genome shotgun (WGS) entry which is preliminary data.</text>
</comment>
<protein>
    <recommendedName>
        <fullName evidence="1">Immune inhibitor A-like metallopeptidase VEG domain-containing protein</fullName>
    </recommendedName>
</protein>
<dbReference type="AlphaFoldDB" id="X1FR86"/>
<dbReference type="Pfam" id="PF20774">
    <property type="entry name" value="InhA-like_VEG"/>
    <property type="match status" value="1"/>
</dbReference>
<feature type="domain" description="Immune inhibitor A-like metallopeptidase VEG" evidence="1">
    <location>
        <begin position="200"/>
        <end position="267"/>
    </location>
</feature>
<reference evidence="2" key="1">
    <citation type="journal article" date="2014" name="Front. Microbiol.">
        <title>High frequency of phylogenetically diverse reductive dehalogenase-homologous genes in deep subseafloor sedimentary metagenomes.</title>
        <authorList>
            <person name="Kawai M."/>
            <person name="Futagami T."/>
            <person name="Toyoda A."/>
            <person name="Takaki Y."/>
            <person name="Nishi S."/>
            <person name="Hori S."/>
            <person name="Arai W."/>
            <person name="Tsubouchi T."/>
            <person name="Morono Y."/>
            <person name="Uchiyama I."/>
            <person name="Ito T."/>
            <person name="Fujiyama A."/>
            <person name="Inagaki F."/>
            <person name="Takami H."/>
        </authorList>
    </citation>
    <scope>NUCLEOTIDE SEQUENCE</scope>
    <source>
        <strain evidence="2">Expedition CK06-06</strain>
    </source>
</reference>
<evidence type="ECO:0000259" key="1">
    <source>
        <dbReference type="Pfam" id="PF20774"/>
    </source>
</evidence>
<name>X1FR86_9ZZZZ</name>
<dbReference type="EMBL" id="BARU01024050">
    <property type="protein sequence ID" value="GAH47467.1"/>
    <property type="molecule type" value="Genomic_DNA"/>
</dbReference>
<proteinExistence type="predicted"/>
<dbReference type="Pfam" id="PF20773">
    <property type="entry name" value="InhA-like_MAM"/>
    <property type="match status" value="1"/>
</dbReference>
<feature type="non-terminal residue" evidence="2">
    <location>
        <position position="276"/>
    </location>
</feature>
<dbReference type="InterPro" id="IPR048665">
    <property type="entry name" value="InhA-like_VEG"/>
</dbReference>
<sequence length="276" mass="30067">MNYEVAFAGSKSEHKLGPAETNTKQAQGLFVVLPPKAVTEQIADPYEGSYFYYSGSGNDLDNWMYKSFTLGAGSSLTAKANVQIEMDWDYAYLVASTDGGATWDNVATNLSTNTDPNGQNFGNGITGHSPGWVDLTADLSDYTGDVMLGFRYWTDVAAVEPGFMVDNIEISGYPVDGAEEDAGWTFAGFRPTTGTESAYYSNYYVAEFRQYRGYDAGLANAYNFGFIGVDDLGNWVEHFPYQDGLLISYWDTSFPNNDVGAHCASGRCGGILLPVD</sequence>